<dbReference type="AlphaFoldDB" id="A0A5J5AJ75"/>
<reference evidence="2 3" key="1">
    <citation type="submission" date="2019-09" db="EMBL/GenBank/DDBJ databases">
        <title>A chromosome-level genome assembly of the Chinese tupelo Nyssa sinensis.</title>
        <authorList>
            <person name="Yang X."/>
            <person name="Kang M."/>
            <person name="Yang Y."/>
            <person name="Xiong H."/>
            <person name="Wang M."/>
            <person name="Zhang Z."/>
            <person name="Wang Z."/>
            <person name="Wu H."/>
            <person name="Ma T."/>
            <person name="Liu J."/>
            <person name="Xi Z."/>
        </authorList>
    </citation>
    <scope>NUCLEOTIDE SEQUENCE [LARGE SCALE GENOMIC DNA]</scope>
    <source>
        <strain evidence="2">J267</strain>
        <tissue evidence="2">Leaf</tissue>
    </source>
</reference>
<gene>
    <name evidence="2" type="ORF">F0562_005762</name>
</gene>
<name>A0A5J5AJ75_9ASTE</name>
<feature type="compositionally biased region" description="Polar residues" evidence="1">
    <location>
        <begin position="234"/>
        <end position="248"/>
    </location>
</feature>
<dbReference type="EMBL" id="CM018043">
    <property type="protein sequence ID" value="KAA8531053.1"/>
    <property type="molecule type" value="Genomic_DNA"/>
</dbReference>
<feature type="compositionally biased region" description="Basic and acidic residues" evidence="1">
    <location>
        <begin position="216"/>
        <end position="229"/>
    </location>
</feature>
<dbReference type="Proteomes" id="UP000325577">
    <property type="component" value="Linkage Group LG2"/>
</dbReference>
<evidence type="ECO:0000313" key="2">
    <source>
        <dbReference type="EMBL" id="KAA8531053.1"/>
    </source>
</evidence>
<dbReference type="PANTHER" id="PTHR34427:SF5">
    <property type="entry name" value="DUF4283 DOMAIN-CONTAINING PROTEIN"/>
    <property type="match status" value="1"/>
</dbReference>
<dbReference type="PANTHER" id="PTHR34427">
    <property type="entry name" value="DUF4283 DOMAIN PROTEIN"/>
    <property type="match status" value="1"/>
</dbReference>
<feature type="region of interest" description="Disordered" evidence="1">
    <location>
        <begin position="178"/>
        <end position="250"/>
    </location>
</feature>
<sequence length="378" mass="41884">MLKEVYVGGVKSCRLSRSKGYSQNGPLATEKDGEGVFFQGEDDDLGLARNANNGGGCKGVWEDVVMNSEDCEGQLQHLHRCLVGRFGSLQVPVPDKAKFPSREEAIRVLKEKSWKFEDEPVFLEFWEPAGCCIKSEEPQEVWVRFMGLPTFLWTRDVFRALGDRCGGFLGNGRSYGDQATSPVGSSLGYGEKKLHSARQKGRNSPSSSAHAAAQMDRGEGGERNEDQRGEQGSWCWSMQGDSSSSQKGVFSGNCGGKAVWRFMEMDEEVENSKEDQGEEELIIKASSGYFRELWWRVIRGRGTKRKFTFVSGGFSCHQCLMNSWEEGSLNSLLHKERFGVNVGSDLTSSNQGTDYAEGISQWVDEAAMEGQMVVCEGS</sequence>
<dbReference type="OrthoDB" id="1742148at2759"/>
<keyword evidence="3" id="KW-1185">Reference proteome</keyword>
<proteinExistence type="predicted"/>
<protein>
    <submittedName>
        <fullName evidence="2">Uncharacterized protein</fullName>
    </submittedName>
</protein>
<evidence type="ECO:0000313" key="3">
    <source>
        <dbReference type="Proteomes" id="UP000325577"/>
    </source>
</evidence>
<accession>A0A5J5AJ75</accession>
<evidence type="ECO:0000256" key="1">
    <source>
        <dbReference type="SAM" id="MobiDB-lite"/>
    </source>
</evidence>
<organism evidence="2 3">
    <name type="scientific">Nyssa sinensis</name>
    <dbReference type="NCBI Taxonomy" id="561372"/>
    <lineage>
        <taxon>Eukaryota</taxon>
        <taxon>Viridiplantae</taxon>
        <taxon>Streptophyta</taxon>
        <taxon>Embryophyta</taxon>
        <taxon>Tracheophyta</taxon>
        <taxon>Spermatophyta</taxon>
        <taxon>Magnoliopsida</taxon>
        <taxon>eudicotyledons</taxon>
        <taxon>Gunneridae</taxon>
        <taxon>Pentapetalae</taxon>
        <taxon>asterids</taxon>
        <taxon>Cornales</taxon>
        <taxon>Nyssaceae</taxon>
        <taxon>Nyssa</taxon>
    </lineage>
</organism>